<protein>
    <recommendedName>
        <fullName evidence="3 4">Nonsense-mediated mRNA decay factor SMG8</fullName>
    </recommendedName>
</protein>
<dbReference type="AlphaFoldDB" id="A0A6L2Q2X3"/>
<keyword evidence="2 4" id="KW-0866">Nonsense-mediated mRNA decay</keyword>
<organism evidence="6 7">
    <name type="scientific">Coptotermes formosanus</name>
    <name type="common">Formosan subterranean termite</name>
    <dbReference type="NCBI Taxonomy" id="36987"/>
    <lineage>
        <taxon>Eukaryota</taxon>
        <taxon>Metazoa</taxon>
        <taxon>Ecdysozoa</taxon>
        <taxon>Arthropoda</taxon>
        <taxon>Hexapoda</taxon>
        <taxon>Insecta</taxon>
        <taxon>Pterygota</taxon>
        <taxon>Neoptera</taxon>
        <taxon>Polyneoptera</taxon>
        <taxon>Dictyoptera</taxon>
        <taxon>Blattodea</taxon>
        <taxon>Blattoidea</taxon>
        <taxon>Termitoidae</taxon>
        <taxon>Rhinotermitidae</taxon>
        <taxon>Coptotermes</taxon>
    </lineage>
</organism>
<reference evidence="7" key="1">
    <citation type="submission" date="2020-01" db="EMBL/GenBank/DDBJ databases">
        <title>Draft genome sequence of the Termite Coptotermes fromosanus.</title>
        <authorList>
            <person name="Itakura S."/>
            <person name="Yosikawa Y."/>
            <person name="Umezawa K."/>
        </authorList>
    </citation>
    <scope>NUCLEOTIDE SEQUENCE [LARGE SCALE GENOMIC DNA]</scope>
</reference>
<evidence type="ECO:0000256" key="1">
    <source>
        <dbReference type="ARBA" id="ARBA00006443"/>
    </source>
</evidence>
<evidence type="ECO:0000313" key="6">
    <source>
        <dbReference type="EMBL" id="GFG37932.1"/>
    </source>
</evidence>
<keyword evidence="7" id="KW-1185">Reference proteome</keyword>
<dbReference type="GO" id="GO:0000184">
    <property type="term" value="P:nuclear-transcribed mRNA catabolic process, nonsense-mediated decay"/>
    <property type="evidence" value="ECO:0007669"/>
    <property type="project" value="UniProtKB-UniRule"/>
</dbReference>
<evidence type="ECO:0000256" key="5">
    <source>
        <dbReference type="SAM" id="MobiDB-lite"/>
    </source>
</evidence>
<accession>A0A6L2Q2X3</accession>
<dbReference type="PANTHER" id="PTHR13091:SF0">
    <property type="entry name" value="NONSENSE-MEDIATED MRNA DECAY FACTOR SMG8"/>
    <property type="match status" value="1"/>
</dbReference>
<proteinExistence type="inferred from homology"/>
<dbReference type="InterPro" id="IPR019354">
    <property type="entry name" value="SMG8-like"/>
</dbReference>
<evidence type="ECO:0000256" key="2">
    <source>
        <dbReference type="ARBA" id="ARBA00023161"/>
    </source>
</evidence>
<dbReference type="Proteomes" id="UP000502823">
    <property type="component" value="Unassembled WGS sequence"/>
</dbReference>
<evidence type="ECO:0000256" key="4">
    <source>
        <dbReference type="RuleBase" id="RU367133"/>
    </source>
</evidence>
<feature type="compositionally biased region" description="Basic residues" evidence="5">
    <location>
        <begin position="818"/>
        <end position="827"/>
    </location>
</feature>
<dbReference type="InParanoid" id="A0A6L2Q2X3"/>
<comment type="function">
    <text evidence="4">Involved in nonsense-mediated decay (NMD) of mRNAs containing premature stop codons.</text>
</comment>
<dbReference type="OrthoDB" id="63589at2759"/>
<feature type="region of interest" description="Disordered" evidence="5">
    <location>
        <begin position="807"/>
        <end position="827"/>
    </location>
</feature>
<evidence type="ECO:0000313" key="7">
    <source>
        <dbReference type="Proteomes" id="UP000502823"/>
    </source>
</evidence>
<dbReference type="FunCoup" id="A0A6L2Q2X3">
    <property type="interactions" value="2447"/>
</dbReference>
<dbReference type="EMBL" id="BLKM01000729">
    <property type="protein sequence ID" value="GFG37932.1"/>
    <property type="molecule type" value="Genomic_DNA"/>
</dbReference>
<dbReference type="PANTHER" id="PTHR13091">
    <property type="entry name" value="AMPLIFIED IN BREAST CANCER 2-RELATED"/>
    <property type="match status" value="1"/>
</dbReference>
<dbReference type="Pfam" id="PF10220">
    <property type="entry name" value="Smg8_Smg9"/>
    <property type="match status" value="1"/>
</dbReference>
<feature type="non-terminal residue" evidence="6">
    <location>
        <position position="827"/>
    </location>
</feature>
<comment type="similarity">
    <text evidence="1 4">Belongs to the SMG8 family.</text>
</comment>
<evidence type="ECO:0000256" key="3">
    <source>
        <dbReference type="ARBA" id="ARBA00029509"/>
    </source>
</evidence>
<name>A0A6L2Q2X3_COPFO</name>
<sequence length="827" mass="92596">MGTKKFMFPHTPGKDEVGLVERKVIVVSFFGKSQYSSVGYKGNLIDGFPGHRVFHTSLIDDPDVDQELLCAIEGYHDPKQRVIYLHMRGVFDVHTLIKSYSLFSKELEEKGYLSVWADMKYRYARALMFLFTVSHILVISHPTHVFDISYVHLFRALDVMRQKALGGFSDLLRTIPGLPKEWIATCRPCSPRVLFLFESCPAIYYEHKTNLARAALGSGGKYPSIKKLEHALEDQIYHILRKSRVITNISSNSLFAIPANQEFVFVQTKFDPLHDRISHMVNSLVDFCKDPNSDCNRSNEQIVNTFSTINLEGNDHNFRSFLQQHIDQAFTKGFDDNVGRHIAPGYFEIPTAGVWFEVSNKAFTFFLGGDQSLDNRNKSHQQQLLSSLRNLLDTDVRFSEGRCGKVLPLAIATYQENLPPHYTRDYHESKLAHSLSVFAVHARGPLFDQYTVQLEKECDRYWKSGHQMCEVLSLTGNPCTNPLHRGGGEGAGGGELQGEVNKIIGDADSSESRDRPQLPLMEHSSGVRYVSACNCGRKQGPREDPFTMQAANYDFYGLLGEECGCNHLESIRFPVFQPSTQNYRSAQLFSTKSTTGLGWKDGGMRGMEARELSVSTPQGNMQGFSLVNRELCTSQTEEIRDDALQITEDEPESRCEAGFVSGQSVGSDIIQEETVTHLSPNPPRGEHSLPDASHEVIIQVSDADSDYSKDKFLVRQPSTTEYLPGMLHAASPVGLLPQFPSWSLVCLGPSSLYSHNLGLQDQQQAGLLGGSAYLLPWDVTVRLEHHRDRGVGWPSVGDQYVPRGKMQVTNQHSGTLLRGRKGKGGNK</sequence>
<gene>
    <name evidence="6" type="ORF">Cfor_07420</name>
</gene>
<comment type="caution">
    <text evidence="6">The sequence shown here is derived from an EMBL/GenBank/DDBJ whole genome shotgun (WGS) entry which is preliminary data.</text>
</comment>